<name>E3KUQ9_PUCGT</name>
<dbReference type="KEGG" id="pgr:PGTG_13813"/>
<dbReference type="AlphaFoldDB" id="E3KUQ9"/>
<reference evidence="2" key="2">
    <citation type="journal article" date="2011" name="Proc. Natl. Acad. Sci. U.S.A.">
        <title>Obligate biotrophy features unraveled by the genomic analysis of rust fungi.</title>
        <authorList>
            <person name="Duplessis S."/>
            <person name="Cuomo C.A."/>
            <person name="Lin Y.-C."/>
            <person name="Aerts A."/>
            <person name="Tisserant E."/>
            <person name="Veneault-Fourrey C."/>
            <person name="Joly D.L."/>
            <person name="Hacquard S."/>
            <person name="Amselem J."/>
            <person name="Cantarel B.L."/>
            <person name="Chiu R."/>
            <person name="Coutinho P.M."/>
            <person name="Feau N."/>
            <person name="Field M."/>
            <person name="Frey P."/>
            <person name="Gelhaye E."/>
            <person name="Goldberg J."/>
            <person name="Grabherr M.G."/>
            <person name="Kodira C.D."/>
            <person name="Kohler A."/>
            <person name="Kuees U."/>
            <person name="Lindquist E.A."/>
            <person name="Lucas S.M."/>
            <person name="Mago R."/>
            <person name="Mauceli E."/>
            <person name="Morin E."/>
            <person name="Murat C."/>
            <person name="Pangilinan J.L."/>
            <person name="Park R."/>
            <person name="Pearson M."/>
            <person name="Quesneville H."/>
            <person name="Rouhier N."/>
            <person name="Sakthikumar S."/>
            <person name="Salamov A.A."/>
            <person name="Schmutz J."/>
            <person name="Selles B."/>
            <person name="Shapiro H."/>
            <person name="Tanguay P."/>
            <person name="Tuskan G.A."/>
            <person name="Henrissat B."/>
            <person name="Van de Peer Y."/>
            <person name="Rouze P."/>
            <person name="Ellis J.G."/>
            <person name="Dodds P.N."/>
            <person name="Schein J.E."/>
            <person name="Zhong S."/>
            <person name="Hamelin R.C."/>
            <person name="Grigoriev I.V."/>
            <person name="Szabo L.J."/>
            <person name="Martin F."/>
        </authorList>
    </citation>
    <scope>NUCLEOTIDE SEQUENCE [LARGE SCALE GENOMIC DNA]</scope>
    <source>
        <strain evidence="2">CRL 75-36-700-3 / race SCCL</strain>
    </source>
</reference>
<reference key="1">
    <citation type="submission" date="2007-01" db="EMBL/GenBank/DDBJ databases">
        <title>The Genome Sequence of Puccinia graminis f. sp. tritici Strain CRL 75-36-700-3.</title>
        <authorList>
            <consortium name="The Broad Institute Genome Sequencing Platform"/>
            <person name="Birren B."/>
            <person name="Lander E."/>
            <person name="Galagan J."/>
            <person name="Nusbaum C."/>
            <person name="Devon K."/>
            <person name="Cuomo C."/>
            <person name="Jaffe D."/>
            <person name="Butler J."/>
            <person name="Alvarez P."/>
            <person name="Gnerre S."/>
            <person name="Grabherr M."/>
            <person name="Mauceli E."/>
            <person name="Brockman W."/>
            <person name="Young S."/>
            <person name="LaButti K."/>
            <person name="Sykes S."/>
            <person name="DeCaprio D."/>
            <person name="Crawford M."/>
            <person name="Koehrsen M."/>
            <person name="Engels R."/>
            <person name="Montgomery P."/>
            <person name="Pearson M."/>
            <person name="Howarth C."/>
            <person name="Larson L."/>
            <person name="White J."/>
            <person name="Zeng Q."/>
            <person name="Kodira C."/>
            <person name="Yandava C."/>
            <person name="Alvarado L."/>
            <person name="O'Leary S."/>
            <person name="Szabo L."/>
            <person name="Dean R."/>
            <person name="Schein J."/>
        </authorList>
    </citation>
    <scope>NUCLEOTIDE SEQUENCE</scope>
    <source>
        <strain>CRL 75-36-700-3</strain>
    </source>
</reference>
<keyword evidence="2" id="KW-1185">Reference proteome</keyword>
<protein>
    <submittedName>
        <fullName evidence="1">Uncharacterized protein</fullName>
    </submittedName>
</protein>
<dbReference type="VEuPathDB" id="FungiDB:PGTG_13813"/>
<organism evidence="1 2">
    <name type="scientific">Puccinia graminis f. sp. tritici (strain CRL 75-36-700-3 / race SCCL)</name>
    <name type="common">Black stem rust fungus</name>
    <dbReference type="NCBI Taxonomy" id="418459"/>
    <lineage>
        <taxon>Eukaryota</taxon>
        <taxon>Fungi</taxon>
        <taxon>Dikarya</taxon>
        <taxon>Basidiomycota</taxon>
        <taxon>Pucciniomycotina</taxon>
        <taxon>Pucciniomycetes</taxon>
        <taxon>Pucciniales</taxon>
        <taxon>Pucciniaceae</taxon>
        <taxon>Puccinia</taxon>
    </lineage>
</organism>
<dbReference type="EMBL" id="DS178310">
    <property type="protein sequence ID" value="EFP88009.1"/>
    <property type="molecule type" value="Genomic_DNA"/>
</dbReference>
<dbReference type="Proteomes" id="UP000008783">
    <property type="component" value="Unassembled WGS sequence"/>
</dbReference>
<dbReference type="GeneID" id="10535068"/>
<sequence>MKKKKTASYDIFLPPNNNNNRQTKKYTFNIFSFCFSRGWLAGRRLARFQVDTLPIHSCSCELGLALLRPPEPRPIAARLITTPIQDARRDPSLASLKPTLLPACQVVRKSDPL</sequence>
<proteinExistence type="predicted"/>
<dbReference type="RefSeq" id="XP_003332428.1">
    <property type="nucleotide sequence ID" value="XM_003332380.2"/>
</dbReference>
<accession>E3KUQ9</accession>
<gene>
    <name evidence="1" type="ORF">PGTG_13813</name>
</gene>
<dbReference type="InParanoid" id="E3KUQ9"/>
<dbReference type="HOGENOM" id="CLU_2134796_0_0_1"/>
<evidence type="ECO:0000313" key="2">
    <source>
        <dbReference type="Proteomes" id="UP000008783"/>
    </source>
</evidence>
<evidence type="ECO:0000313" key="1">
    <source>
        <dbReference type="EMBL" id="EFP88009.1"/>
    </source>
</evidence>